<dbReference type="PANTHER" id="PTHR15492">
    <property type="entry name" value="CYCLIN D1-BINDING PROTEIN 1"/>
    <property type="match status" value="1"/>
</dbReference>
<protein>
    <recommendedName>
        <fullName evidence="2">Cyclin-D1-binding protein 1-like N-terminal domain-containing protein</fullName>
    </recommendedName>
</protein>
<feature type="compositionally biased region" description="Acidic residues" evidence="1">
    <location>
        <begin position="214"/>
        <end position="224"/>
    </location>
</feature>
<evidence type="ECO:0000259" key="2">
    <source>
        <dbReference type="Pfam" id="PF13324"/>
    </source>
</evidence>
<keyword evidence="4" id="KW-1185">Reference proteome</keyword>
<proteinExistence type="predicted"/>
<dbReference type="EMBL" id="WUBL01000068">
    <property type="protein sequence ID" value="KAF2967407.1"/>
    <property type="molecule type" value="Genomic_DNA"/>
</dbReference>
<dbReference type="Gene3D" id="1.20.1410.10">
    <property type="entry name" value="I/LWEQ domain"/>
    <property type="match status" value="1"/>
</dbReference>
<evidence type="ECO:0000313" key="3">
    <source>
        <dbReference type="EMBL" id="KAF2967407.1"/>
    </source>
</evidence>
<reference evidence="3 4" key="1">
    <citation type="submission" date="2019-12" db="EMBL/GenBank/DDBJ databases">
        <title>Draft genome sequence of the ascomycete Xylaria multiplex DSM 110363.</title>
        <authorList>
            <person name="Buettner E."/>
            <person name="Kellner H."/>
        </authorList>
    </citation>
    <scope>NUCLEOTIDE SEQUENCE [LARGE SCALE GENOMIC DNA]</scope>
    <source>
        <strain evidence="3 4">DSM 110363</strain>
    </source>
</reference>
<dbReference type="GO" id="GO:0005634">
    <property type="term" value="C:nucleus"/>
    <property type="evidence" value="ECO:0007669"/>
    <property type="project" value="TreeGrafter"/>
</dbReference>
<dbReference type="AlphaFoldDB" id="A0A7C8MSP3"/>
<dbReference type="Proteomes" id="UP000481858">
    <property type="component" value="Unassembled WGS sequence"/>
</dbReference>
<dbReference type="InterPro" id="IPR026907">
    <property type="entry name" value="GCIP-like"/>
</dbReference>
<dbReference type="InterPro" id="IPR049317">
    <property type="entry name" value="GCIP-like_N"/>
</dbReference>
<gene>
    <name evidence="3" type="ORF">GQX73_g6148</name>
</gene>
<dbReference type="OrthoDB" id="4088536at2759"/>
<dbReference type="PANTHER" id="PTHR15492:SF1">
    <property type="entry name" value="CYCLIN-D1-BINDING PROTEIN 1"/>
    <property type="match status" value="1"/>
</dbReference>
<feature type="domain" description="Cyclin-D1-binding protein 1-like N-terminal" evidence="2">
    <location>
        <begin position="66"/>
        <end position="215"/>
    </location>
</feature>
<name>A0A7C8MSP3_9PEZI</name>
<evidence type="ECO:0000256" key="1">
    <source>
        <dbReference type="SAM" id="MobiDB-lite"/>
    </source>
</evidence>
<sequence length="386" mass="42969">MSPTTANGSLESLKTLVQSVVSLITQFENNLHAVAFDKALPDSSTPLPAPDATASSVDALSLAHDSASLLKAHTTKLSLLIINEPFTPSAIAKVLRELVAGPIPAIATAVQVCTAHTYTAIVRQDLAWRCYRILKELRGLIEAIPLNGKILPPDRKNGANGDKGSIVTTGVIWAACDDVILLKRLGVAGLLVQKAQEYKDTLQDVLEELKEWSEEVEEDEEENGNEEHQDDENMQHITDELQNTHISTQQMIDDLMTSHRIPRNDPYRIRERLDSCLKRLRLTTLLYSALIQRRIKTLPSLPTEQATPIARRLDEVYPILKSLPHRFGDLACAFYELDTGAIDKAMDSCFFDAFAAAEMLKMPWTGTQDRFTEWADKFQIGIKKPD</sequence>
<comment type="caution">
    <text evidence="3">The sequence shown here is derived from an EMBL/GenBank/DDBJ whole genome shotgun (WGS) entry which is preliminary data.</text>
</comment>
<evidence type="ECO:0000313" key="4">
    <source>
        <dbReference type="Proteomes" id="UP000481858"/>
    </source>
</evidence>
<dbReference type="InParanoid" id="A0A7C8MSP3"/>
<feature type="region of interest" description="Disordered" evidence="1">
    <location>
        <begin position="212"/>
        <end position="232"/>
    </location>
</feature>
<dbReference type="Pfam" id="PF13324">
    <property type="entry name" value="GCIP_N"/>
    <property type="match status" value="1"/>
</dbReference>
<accession>A0A7C8MSP3</accession>
<organism evidence="3 4">
    <name type="scientific">Xylaria multiplex</name>
    <dbReference type="NCBI Taxonomy" id="323545"/>
    <lineage>
        <taxon>Eukaryota</taxon>
        <taxon>Fungi</taxon>
        <taxon>Dikarya</taxon>
        <taxon>Ascomycota</taxon>
        <taxon>Pezizomycotina</taxon>
        <taxon>Sordariomycetes</taxon>
        <taxon>Xylariomycetidae</taxon>
        <taxon>Xylariales</taxon>
        <taxon>Xylariaceae</taxon>
        <taxon>Xylaria</taxon>
    </lineage>
</organism>